<dbReference type="Proteomes" id="UP000198729">
    <property type="component" value="Unassembled WGS sequence"/>
</dbReference>
<keyword evidence="6" id="KW-1185">Reference proteome</keyword>
<keyword evidence="2 5" id="KW-0238">DNA-binding</keyword>
<name>A0A1G5SFR8_9PROT</name>
<dbReference type="OrthoDB" id="9779889at2"/>
<dbReference type="CDD" id="cd10747">
    <property type="entry name" value="DnaJ_C"/>
    <property type="match status" value="1"/>
</dbReference>
<evidence type="ECO:0000256" key="3">
    <source>
        <dbReference type="ARBA" id="ARBA00023186"/>
    </source>
</evidence>
<accession>A0A1G5SFR8</accession>
<dbReference type="Gene3D" id="2.60.260.20">
    <property type="entry name" value="Urease metallochaperone UreE, N-terminal domain"/>
    <property type="match status" value="2"/>
</dbReference>
<keyword evidence="3" id="KW-0143">Chaperone</keyword>
<dbReference type="InterPro" id="IPR036869">
    <property type="entry name" value="J_dom_sf"/>
</dbReference>
<keyword evidence="1" id="KW-0963">Cytoplasm</keyword>
<dbReference type="PANTHER" id="PTHR43096">
    <property type="entry name" value="DNAJ HOMOLOG 1, MITOCHONDRIAL-RELATED"/>
    <property type="match status" value="1"/>
</dbReference>
<feature type="domain" description="J" evidence="4">
    <location>
        <begin position="5"/>
        <end position="69"/>
    </location>
</feature>
<dbReference type="GO" id="GO:0051082">
    <property type="term" value="F:unfolded protein binding"/>
    <property type="evidence" value="ECO:0007669"/>
    <property type="project" value="InterPro"/>
</dbReference>
<dbReference type="PRINTS" id="PR00625">
    <property type="entry name" value="JDOMAIN"/>
</dbReference>
<dbReference type="PROSITE" id="PS00636">
    <property type="entry name" value="DNAJ_1"/>
    <property type="match status" value="1"/>
</dbReference>
<dbReference type="EMBL" id="FMWO01000056">
    <property type="protein sequence ID" value="SCZ86045.1"/>
    <property type="molecule type" value="Genomic_DNA"/>
</dbReference>
<dbReference type="GO" id="GO:0003677">
    <property type="term" value="F:DNA binding"/>
    <property type="evidence" value="ECO:0007669"/>
    <property type="project" value="UniProtKB-KW"/>
</dbReference>
<dbReference type="CDD" id="cd06257">
    <property type="entry name" value="DnaJ"/>
    <property type="match status" value="1"/>
</dbReference>
<sequence length="314" mass="35057">MEYKDYYQIMGVARNATQAEIKQTYRKLARQYHPDVSKEASAEARFKEIGEAYEVLKDPEKRAAYDRLGERWKNGQEFQPPPGWDQGFEFHGGQFSQADASQFSSFFESLFGRRYKSGGPGQTHGFDLKGQDSHAKISIDLEDVFQGAVRSLMLQHTELGPEGRPQIKERTLNVRIPKGIRQGQHIRLAGQGSAGQGQGKAGDLYLEVMLKPHPLYKVDGKDISMELPVAPWEAALGGIVQVPTPQGDVDLKIPANSQSGQKLRLKERGIPGTTPGDLYVVLKIVLPPAESEQAKAFYQEMKQKMAFNPRAKLN</sequence>
<dbReference type="SMART" id="SM00271">
    <property type="entry name" value="DnaJ"/>
    <property type="match status" value="1"/>
</dbReference>
<dbReference type="Pfam" id="PF01556">
    <property type="entry name" value="DnaJ_C"/>
    <property type="match status" value="1"/>
</dbReference>
<dbReference type="FunFam" id="2.60.260.20:FF:000013">
    <property type="entry name" value="DnaJ subfamily B member 11"/>
    <property type="match status" value="1"/>
</dbReference>
<dbReference type="Pfam" id="PF00226">
    <property type="entry name" value="DnaJ"/>
    <property type="match status" value="1"/>
</dbReference>
<evidence type="ECO:0000313" key="6">
    <source>
        <dbReference type="Proteomes" id="UP000198729"/>
    </source>
</evidence>
<dbReference type="Gene3D" id="1.10.287.110">
    <property type="entry name" value="DnaJ domain"/>
    <property type="match status" value="1"/>
</dbReference>
<dbReference type="AlphaFoldDB" id="A0A1G5SFR8"/>
<dbReference type="GO" id="GO:0042026">
    <property type="term" value="P:protein refolding"/>
    <property type="evidence" value="ECO:0007669"/>
    <property type="project" value="TreeGrafter"/>
</dbReference>
<dbReference type="FunFam" id="2.60.260.20:FF:000008">
    <property type="entry name" value="Curved DNA-binding protein"/>
    <property type="match status" value="1"/>
</dbReference>
<evidence type="ECO:0000256" key="2">
    <source>
        <dbReference type="ARBA" id="ARBA00023125"/>
    </source>
</evidence>
<organism evidence="5 6">
    <name type="scientific">Nitrosomonas mobilis</name>
    <dbReference type="NCBI Taxonomy" id="51642"/>
    <lineage>
        <taxon>Bacteria</taxon>
        <taxon>Pseudomonadati</taxon>
        <taxon>Pseudomonadota</taxon>
        <taxon>Betaproteobacteria</taxon>
        <taxon>Nitrosomonadales</taxon>
        <taxon>Nitrosomonadaceae</taxon>
        <taxon>Nitrosomonas</taxon>
    </lineage>
</organism>
<gene>
    <name evidence="5" type="primary">cbpA</name>
    <name evidence="5" type="ORF">NSMM_480047</name>
</gene>
<evidence type="ECO:0000313" key="5">
    <source>
        <dbReference type="EMBL" id="SCZ86045.1"/>
    </source>
</evidence>
<dbReference type="InterPro" id="IPR018253">
    <property type="entry name" value="DnaJ_domain_CS"/>
</dbReference>
<reference evidence="5 6" key="1">
    <citation type="submission" date="2016-10" db="EMBL/GenBank/DDBJ databases">
        <authorList>
            <person name="de Groot N.N."/>
        </authorList>
    </citation>
    <scope>NUCLEOTIDE SEQUENCE [LARGE SCALE GENOMIC DNA]</scope>
    <source>
        <strain evidence="5">1</strain>
    </source>
</reference>
<dbReference type="SUPFAM" id="SSF46565">
    <property type="entry name" value="Chaperone J-domain"/>
    <property type="match status" value="1"/>
</dbReference>
<dbReference type="RefSeq" id="WP_090286830.1">
    <property type="nucleotide sequence ID" value="NZ_FMWO01000056.1"/>
</dbReference>
<dbReference type="InterPro" id="IPR001623">
    <property type="entry name" value="DnaJ_domain"/>
</dbReference>
<evidence type="ECO:0000259" key="4">
    <source>
        <dbReference type="PROSITE" id="PS50076"/>
    </source>
</evidence>
<dbReference type="SUPFAM" id="SSF49493">
    <property type="entry name" value="HSP40/DnaJ peptide-binding domain"/>
    <property type="match status" value="2"/>
</dbReference>
<dbReference type="InterPro" id="IPR002939">
    <property type="entry name" value="DnaJ_C"/>
</dbReference>
<protein>
    <submittedName>
        <fullName evidence="5">Curved DNA-binding protein</fullName>
    </submittedName>
</protein>
<evidence type="ECO:0000256" key="1">
    <source>
        <dbReference type="ARBA" id="ARBA00022490"/>
    </source>
</evidence>
<proteinExistence type="predicted"/>
<dbReference type="PANTHER" id="PTHR43096:SF52">
    <property type="entry name" value="DNAJ HOMOLOG 1, MITOCHONDRIAL-RELATED"/>
    <property type="match status" value="1"/>
</dbReference>
<dbReference type="GO" id="GO:0005737">
    <property type="term" value="C:cytoplasm"/>
    <property type="evidence" value="ECO:0007669"/>
    <property type="project" value="TreeGrafter"/>
</dbReference>
<dbReference type="STRING" id="51642.NSMM_480047"/>
<dbReference type="PROSITE" id="PS50076">
    <property type="entry name" value="DNAJ_2"/>
    <property type="match status" value="1"/>
</dbReference>
<dbReference type="InterPro" id="IPR008971">
    <property type="entry name" value="HSP40/DnaJ_pept-bd"/>
</dbReference>